<proteinExistence type="predicted"/>
<dbReference type="STRING" id="1137284.GCA_001418205_01225"/>
<name>A0A0K6IJT8_9GAMM</name>
<organism evidence="2 3">
    <name type="scientific">Marinomonas fungiae</name>
    <dbReference type="NCBI Taxonomy" id="1137284"/>
    <lineage>
        <taxon>Bacteria</taxon>
        <taxon>Pseudomonadati</taxon>
        <taxon>Pseudomonadota</taxon>
        <taxon>Gammaproteobacteria</taxon>
        <taxon>Oceanospirillales</taxon>
        <taxon>Oceanospirillaceae</taxon>
        <taxon>Marinomonas</taxon>
    </lineage>
</organism>
<dbReference type="InterPro" id="IPR000014">
    <property type="entry name" value="PAS"/>
</dbReference>
<feature type="domain" description="PAS" evidence="1">
    <location>
        <begin position="114"/>
        <end position="177"/>
    </location>
</feature>
<reference evidence="3" key="1">
    <citation type="submission" date="2015-08" db="EMBL/GenBank/DDBJ databases">
        <authorList>
            <person name="Varghese N."/>
        </authorList>
    </citation>
    <scope>NUCLEOTIDE SEQUENCE [LARGE SCALE GENOMIC DNA]</scope>
    <source>
        <strain evidence="3">JCM 18476</strain>
    </source>
</reference>
<evidence type="ECO:0000313" key="2">
    <source>
        <dbReference type="EMBL" id="CUB03375.1"/>
    </source>
</evidence>
<dbReference type="PROSITE" id="PS50112">
    <property type="entry name" value="PAS"/>
    <property type="match status" value="1"/>
</dbReference>
<protein>
    <submittedName>
        <fullName evidence="2">PAS fold</fullName>
    </submittedName>
</protein>
<dbReference type="RefSeq" id="WP_055462334.1">
    <property type="nucleotide sequence ID" value="NZ_CYHG01000003.1"/>
</dbReference>
<sequence>MTLQHVPFCPTPIEWLDAFTGPFEIFNSLAKLLEHTGAISHWAMVLKNGQGIYVEEGHVKKISQTSIKSLEWFELPQAGYMGVPLYVDSNFIHDALPVINALFPIHPSVAPQNKLEDIADLVDQLPFLISILDTELRYQFVNETYEATYQLSRDEVIGKHVTEVAGPEQFEKVKGALARPWLESK</sequence>
<gene>
    <name evidence="2" type="ORF">Ga0061065_103226</name>
</gene>
<dbReference type="CDD" id="cd00130">
    <property type="entry name" value="PAS"/>
    <property type="match status" value="1"/>
</dbReference>
<dbReference type="Proteomes" id="UP000182769">
    <property type="component" value="Unassembled WGS sequence"/>
</dbReference>
<dbReference type="Pfam" id="PF08448">
    <property type="entry name" value="PAS_4"/>
    <property type="match status" value="1"/>
</dbReference>
<dbReference type="AlphaFoldDB" id="A0A0K6IJT8"/>
<dbReference type="InterPro" id="IPR035965">
    <property type="entry name" value="PAS-like_dom_sf"/>
</dbReference>
<dbReference type="Gene3D" id="3.30.450.20">
    <property type="entry name" value="PAS domain"/>
    <property type="match status" value="1"/>
</dbReference>
<dbReference type="EMBL" id="CYHG01000003">
    <property type="protein sequence ID" value="CUB03375.1"/>
    <property type="molecule type" value="Genomic_DNA"/>
</dbReference>
<dbReference type="InterPro" id="IPR013656">
    <property type="entry name" value="PAS_4"/>
</dbReference>
<evidence type="ECO:0000259" key="1">
    <source>
        <dbReference type="PROSITE" id="PS50112"/>
    </source>
</evidence>
<evidence type="ECO:0000313" key="3">
    <source>
        <dbReference type="Proteomes" id="UP000182769"/>
    </source>
</evidence>
<dbReference type="SMART" id="SM00091">
    <property type="entry name" value="PAS"/>
    <property type="match status" value="1"/>
</dbReference>
<keyword evidence="3" id="KW-1185">Reference proteome</keyword>
<dbReference type="OrthoDB" id="9808408at2"/>
<dbReference type="SUPFAM" id="SSF55785">
    <property type="entry name" value="PYP-like sensor domain (PAS domain)"/>
    <property type="match status" value="1"/>
</dbReference>
<accession>A0A0K6IJT8</accession>